<protein>
    <recommendedName>
        <fullName evidence="2">Cyanovirin-N domain-containing protein</fullName>
    </recommendedName>
</protein>
<dbReference type="PANTHER" id="PTHR42076:SF1">
    <property type="entry name" value="CYANOVIRIN-N DOMAIN-CONTAINING PROTEIN"/>
    <property type="match status" value="1"/>
</dbReference>
<dbReference type="SMART" id="SM01111">
    <property type="entry name" value="CVNH"/>
    <property type="match status" value="1"/>
</dbReference>
<dbReference type="EMBL" id="CM035407">
    <property type="protein sequence ID" value="KAH7445187.1"/>
    <property type="molecule type" value="Genomic_DNA"/>
</dbReference>
<evidence type="ECO:0000313" key="5">
    <source>
        <dbReference type="Proteomes" id="UP000825935"/>
    </source>
</evidence>
<dbReference type="InterPro" id="IPR036673">
    <property type="entry name" value="Cyanovirin-N_sf"/>
</dbReference>
<feature type="domain" description="Cyanovirin-N" evidence="2">
    <location>
        <begin position="30"/>
        <end position="127"/>
    </location>
</feature>
<dbReference type="Pfam" id="PF08881">
    <property type="entry name" value="CVNH"/>
    <property type="match status" value="1"/>
</dbReference>
<reference evidence="4" key="1">
    <citation type="submission" date="2021-08" db="EMBL/GenBank/DDBJ databases">
        <title>WGS assembly of Ceratopteris richardii.</title>
        <authorList>
            <person name="Marchant D.B."/>
            <person name="Chen G."/>
            <person name="Jenkins J."/>
            <person name="Shu S."/>
            <person name="Leebens-Mack J."/>
            <person name="Grimwood J."/>
            <person name="Schmutz J."/>
            <person name="Soltis P."/>
            <person name="Soltis D."/>
            <person name="Chen Z.-H."/>
        </authorList>
    </citation>
    <scope>NUCLEOTIDE SEQUENCE</scope>
    <source>
        <strain evidence="4">Whitten #5841</strain>
        <tissue evidence="4">Leaf</tissue>
    </source>
</reference>
<comment type="caution">
    <text evidence="4">The sequence shown here is derived from an EMBL/GenBank/DDBJ whole genome shotgun (WGS) entry which is preliminary data.</text>
</comment>
<dbReference type="Proteomes" id="UP000825935">
    <property type="component" value="Chromosome 2"/>
</dbReference>
<proteinExistence type="predicted"/>
<feature type="chain" id="PRO_5036275955" description="Cyanovirin-N domain-containing protein" evidence="1">
    <location>
        <begin position="28"/>
        <end position="142"/>
    </location>
</feature>
<name>A0A8T2VDP1_CERRI</name>
<accession>A0A8T2VDP1</accession>
<dbReference type="PANTHER" id="PTHR42076">
    <property type="entry name" value="CYANOVIRIN-N HOMOLOG"/>
    <property type="match status" value="1"/>
</dbReference>
<keyword evidence="5" id="KW-1185">Reference proteome</keyword>
<dbReference type="EMBL" id="CM035407">
    <property type="protein sequence ID" value="KAH7445188.1"/>
    <property type="molecule type" value="Genomic_DNA"/>
</dbReference>
<dbReference type="SUPFAM" id="SSF51322">
    <property type="entry name" value="Cyanovirin-N"/>
    <property type="match status" value="1"/>
</dbReference>
<sequence length="142" mass="15223">MRALAPSFRLLAGLLLLIVLSLSSANAQCNFANSCTGVELYGYILRGDCINEDGHPHATSINLNYYIGNDNGRLEYPGESFGSSCVKTALNDGHTLTASCKGADGQYHDSSMDLNYVVGNSYGYMEPCRASNADHVLKSSSE</sequence>
<gene>
    <name evidence="3" type="ORF">KP509_02G111800</name>
    <name evidence="4" type="ORF">KP509_02G111900</name>
</gene>
<evidence type="ECO:0000256" key="1">
    <source>
        <dbReference type="SAM" id="SignalP"/>
    </source>
</evidence>
<dbReference type="OrthoDB" id="2441380at2759"/>
<feature type="signal peptide" evidence="1">
    <location>
        <begin position="1"/>
        <end position="27"/>
    </location>
</feature>
<dbReference type="AlphaFoldDB" id="A0A8T2VDP1"/>
<evidence type="ECO:0000313" key="3">
    <source>
        <dbReference type="EMBL" id="KAH7445187.1"/>
    </source>
</evidence>
<dbReference type="SMR" id="A0A8T2VDP1"/>
<organism evidence="4 5">
    <name type="scientific">Ceratopteris richardii</name>
    <name type="common">Triangle waterfern</name>
    <dbReference type="NCBI Taxonomy" id="49495"/>
    <lineage>
        <taxon>Eukaryota</taxon>
        <taxon>Viridiplantae</taxon>
        <taxon>Streptophyta</taxon>
        <taxon>Embryophyta</taxon>
        <taxon>Tracheophyta</taxon>
        <taxon>Polypodiopsida</taxon>
        <taxon>Polypodiidae</taxon>
        <taxon>Polypodiales</taxon>
        <taxon>Pteridineae</taxon>
        <taxon>Pteridaceae</taxon>
        <taxon>Parkerioideae</taxon>
        <taxon>Ceratopteris</taxon>
    </lineage>
</organism>
<evidence type="ECO:0000313" key="4">
    <source>
        <dbReference type="EMBL" id="KAH7445188.1"/>
    </source>
</evidence>
<dbReference type="Gene3D" id="2.30.60.10">
    <property type="entry name" value="Cyanovirin-N"/>
    <property type="match status" value="1"/>
</dbReference>
<dbReference type="InterPro" id="IPR011058">
    <property type="entry name" value="Cyanovirin-N"/>
</dbReference>
<evidence type="ECO:0000259" key="2">
    <source>
        <dbReference type="SMART" id="SM01111"/>
    </source>
</evidence>
<keyword evidence="1" id="KW-0732">Signal</keyword>